<dbReference type="AlphaFoldDB" id="K9EA35"/>
<dbReference type="EMBL" id="AGXA01000005">
    <property type="protein sequence ID" value="EKU94084.1"/>
    <property type="molecule type" value="Genomic_DNA"/>
</dbReference>
<organism evidence="1 2">
    <name type="scientific">Alloiococcus otitis ATCC 51267</name>
    <dbReference type="NCBI Taxonomy" id="883081"/>
    <lineage>
        <taxon>Bacteria</taxon>
        <taxon>Bacillati</taxon>
        <taxon>Bacillota</taxon>
        <taxon>Bacilli</taxon>
        <taxon>Lactobacillales</taxon>
        <taxon>Carnobacteriaceae</taxon>
        <taxon>Alloiococcus</taxon>
    </lineage>
</organism>
<gene>
    <name evidence="1" type="ORF">HMPREF9698_00396</name>
</gene>
<reference evidence="1 2" key="1">
    <citation type="submission" date="2012-09" db="EMBL/GenBank/DDBJ databases">
        <title>The Genome Sequence of Alloiococcus otitis ATCC 51267.</title>
        <authorList>
            <consortium name="The Broad Institute Genome Sequencing Platform"/>
            <person name="Earl A."/>
            <person name="Ward D."/>
            <person name="Feldgarden M."/>
            <person name="Gevers D."/>
            <person name="Huys G."/>
            <person name="Walker B."/>
            <person name="Young S.K."/>
            <person name="Zeng Q."/>
            <person name="Gargeya S."/>
            <person name="Fitzgerald M."/>
            <person name="Haas B."/>
            <person name="Abouelleil A."/>
            <person name="Alvarado L."/>
            <person name="Arachchi H.M."/>
            <person name="Berlin A.M."/>
            <person name="Chapman S.B."/>
            <person name="Goldberg J."/>
            <person name="Griggs A."/>
            <person name="Gujja S."/>
            <person name="Hansen M."/>
            <person name="Howarth C."/>
            <person name="Imamovic A."/>
            <person name="Larimer J."/>
            <person name="McCowen C."/>
            <person name="Montmayeur A."/>
            <person name="Murphy C."/>
            <person name="Neiman D."/>
            <person name="Pearson M."/>
            <person name="Priest M."/>
            <person name="Roberts A."/>
            <person name="Saif S."/>
            <person name="Shea T."/>
            <person name="Sisk P."/>
            <person name="Sykes S."/>
            <person name="Wortman J."/>
            <person name="Nusbaum C."/>
            <person name="Birren B."/>
        </authorList>
    </citation>
    <scope>NUCLEOTIDE SEQUENCE [LARGE SCALE GENOMIC DNA]</scope>
    <source>
        <strain evidence="1 2">ATCC 51267</strain>
    </source>
</reference>
<dbReference type="STRING" id="883081.HMPREF9698_00396"/>
<dbReference type="Proteomes" id="UP000009875">
    <property type="component" value="Unassembled WGS sequence"/>
</dbReference>
<proteinExistence type="predicted"/>
<dbReference type="RefSeq" id="WP_003776823.1">
    <property type="nucleotide sequence ID" value="NZ_JH992957.1"/>
</dbReference>
<sequence>MSNTYYTIYWINKRDDVRKEHGTYKSEDEAKEAILTWWEINQEDYDYEIYRTNTGALEVKYIDDYSFYRIEAVQSDQKLPSKSYKLYKHDQILAKRKALDLDDNQYLFDQLAEPYRDRLIMAMASPKVARSLVYNQEGQPLFQIDD</sequence>
<keyword evidence="2" id="KW-1185">Reference proteome</keyword>
<comment type="caution">
    <text evidence="1">The sequence shown here is derived from an EMBL/GenBank/DDBJ whole genome shotgun (WGS) entry which is preliminary data.</text>
</comment>
<evidence type="ECO:0000313" key="2">
    <source>
        <dbReference type="Proteomes" id="UP000009875"/>
    </source>
</evidence>
<dbReference type="eggNOG" id="ENOG5031QF9">
    <property type="taxonomic scope" value="Bacteria"/>
</dbReference>
<dbReference type="PATRIC" id="fig|883081.3.peg.398"/>
<protein>
    <submittedName>
        <fullName evidence="1">Uncharacterized protein</fullName>
    </submittedName>
</protein>
<dbReference type="OrthoDB" id="2166202at2"/>
<name>K9EA35_9LACT</name>
<evidence type="ECO:0000313" key="1">
    <source>
        <dbReference type="EMBL" id="EKU94084.1"/>
    </source>
</evidence>
<accession>K9EA35</accession>
<dbReference type="HOGENOM" id="CLU_1773489_0_0_9"/>